<protein>
    <recommendedName>
        <fullName evidence="2">Agenet domain-containing protein</fullName>
    </recommendedName>
</protein>
<evidence type="ECO:0000256" key="1">
    <source>
        <dbReference type="SAM" id="MobiDB-lite"/>
    </source>
</evidence>
<name>A0A6A3BI20_HIBSY</name>
<feature type="compositionally biased region" description="Basic and acidic residues" evidence="1">
    <location>
        <begin position="166"/>
        <end position="179"/>
    </location>
</feature>
<dbReference type="Proteomes" id="UP000436088">
    <property type="component" value="Unassembled WGS sequence"/>
</dbReference>
<organism evidence="3 4">
    <name type="scientific">Hibiscus syriacus</name>
    <name type="common">Rose of Sharon</name>
    <dbReference type="NCBI Taxonomy" id="106335"/>
    <lineage>
        <taxon>Eukaryota</taxon>
        <taxon>Viridiplantae</taxon>
        <taxon>Streptophyta</taxon>
        <taxon>Embryophyta</taxon>
        <taxon>Tracheophyta</taxon>
        <taxon>Spermatophyta</taxon>
        <taxon>Magnoliopsida</taxon>
        <taxon>eudicotyledons</taxon>
        <taxon>Gunneridae</taxon>
        <taxon>Pentapetalae</taxon>
        <taxon>rosids</taxon>
        <taxon>malvids</taxon>
        <taxon>Malvales</taxon>
        <taxon>Malvaceae</taxon>
        <taxon>Malvoideae</taxon>
        <taxon>Hibiscus</taxon>
    </lineage>
</organism>
<dbReference type="EMBL" id="VEPZ02000842">
    <property type="protein sequence ID" value="KAE8716720.1"/>
    <property type="molecule type" value="Genomic_DNA"/>
</dbReference>
<evidence type="ECO:0000313" key="4">
    <source>
        <dbReference type="Proteomes" id="UP000436088"/>
    </source>
</evidence>
<dbReference type="AlphaFoldDB" id="A0A6A3BI20"/>
<feature type="domain" description="Agenet" evidence="2">
    <location>
        <begin position="230"/>
        <end position="301"/>
    </location>
</feature>
<gene>
    <name evidence="3" type="ORF">F3Y22_tig00110109pilonHSYRG00073</name>
</gene>
<dbReference type="CDD" id="cd20405">
    <property type="entry name" value="Tudor_Agenet_AtDUF_rpt1_3"/>
    <property type="match status" value="1"/>
</dbReference>
<dbReference type="InterPro" id="IPR008395">
    <property type="entry name" value="Agenet-like_dom"/>
</dbReference>
<evidence type="ECO:0000313" key="3">
    <source>
        <dbReference type="EMBL" id="KAE8716720.1"/>
    </source>
</evidence>
<accession>A0A6A3BI20</accession>
<dbReference type="Pfam" id="PF26130">
    <property type="entry name" value="PB1-like"/>
    <property type="match status" value="1"/>
</dbReference>
<dbReference type="PANTHER" id="PTHR31917:SF153">
    <property type="entry name" value="DUF724 DOMAIN-CONTAINING PROTEIN 3-RELATED"/>
    <property type="match status" value="1"/>
</dbReference>
<keyword evidence="4" id="KW-1185">Reference proteome</keyword>
<dbReference type="InterPro" id="IPR058594">
    <property type="entry name" value="PB1-like_dom_pln"/>
</dbReference>
<reference evidence="3" key="1">
    <citation type="submission" date="2019-09" db="EMBL/GenBank/DDBJ databases">
        <title>Draft genome information of white flower Hibiscus syriacus.</title>
        <authorList>
            <person name="Kim Y.-M."/>
        </authorList>
    </citation>
    <scope>NUCLEOTIDE SEQUENCE [LARGE SCALE GENOMIC DNA]</scope>
    <source>
        <strain evidence="3">YM2019G1</strain>
    </source>
</reference>
<sequence length="496" mass="56499">MIPVGDRFIHSVSFEGKCISKSMSTDICKLRYHHGGKLVRTPTVQYINGTEVEYDEDIDCICYRTILGSVKSLGYDIGMAVKVYYVEEGKSLDGELKLILDDKRVLEMSNQLRKTKVVDIYVEHLDEKVRGTVFPGALRQLIEGSEQSVSQGSETCQLPPTPSTPRFDDSDTNLERDENQNECESGEDLAVFKEVLAYKKDDKVPFSLGKYLSLETHKTRTMEGDFDAELILSEGREVEVSSDEEGFRGVWFTCTILKVLEDKTKDKVLVRYKHLLEDDNQTPLTESVELSFIRPLPPVLKIPGDECFEINDVVDAFHLDGWWTGSISEVIDNRKRYIVSLPDPPEEIEFSYSNLRPHWKWANGRWVKPSKFQEVPSSDCQKLELSRNVVKDAEANIQLESSDAVKSSSKKHELCRVTSKKNKMSPSVASREPAKSKQVRQTTPEGDATSLHPSKKFKHEMNLQKERGMNIHQKEDGLLESRQPKSVLRITRSPCW</sequence>
<dbReference type="PANTHER" id="PTHR31917">
    <property type="entry name" value="AGENET DOMAIN-CONTAINING PROTEIN-RELATED"/>
    <property type="match status" value="1"/>
</dbReference>
<feature type="region of interest" description="Disordered" evidence="1">
    <location>
        <begin position="146"/>
        <end position="183"/>
    </location>
</feature>
<dbReference type="InterPro" id="IPR014002">
    <property type="entry name" value="Agenet_dom_plant"/>
</dbReference>
<proteinExistence type="predicted"/>
<dbReference type="CDD" id="cd20406">
    <property type="entry name" value="Tudor_Agenet_AtDUF_rpt2_4"/>
    <property type="match status" value="1"/>
</dbReference>
<feature type="domain" description="Agenet" evidence="2">
    <location>
        <begin position="306"/>
        <end position="363"/>
    </location>
</feature>
<feature type="region of interest" description="Disordered" evidence="1">
    <location>
        <begin position="401"/>
        <end position="456"/>
    </location>
</feature>
<dbReference type="SMART" id="SM00743">
    <property type="entry name" value="Agenet"/>
    <property type="match status" value="2"/>
</dbReference>
<evidence type="ECO:0000259" key="2">
    <source>
        <dbReference type="SMART" id="SM00743"/>
    </source>
</evidence>
<dbReference type="Pfam" id="PF05641">
    <property type="entry name" value="Agenet"/>
    <property type="match status" value="1"/>
</dbReference>
<comment type="caution">
    <text evidence="3">The sequence shown here is derived from an EMBL/GenBank/DDBJ whole genome shotgun (WGS) entry which is preliminary data.</text>
</comment>